<comment type="catalytic activity">
    <reaction evidence="7 8 10">
        <text>RNA(n) + a ribonucleoside 5'-triphosphate = RNA(n+1) + diphosphate</text>
        <dbReference type="Rhea" id="RHEA:21248"/>
        <dbReference type="Rhea" id="RHEA-COMP:14527"/>
        <dbReference type="Rhea" id="RHEA-COMP:17342"/>
        <dbReference type="ChEBI" id="CHEBI:33019"/>
        <dbReference type="ChEBI" id="CHEBI:61557"/>
        <dbReference type="ChEBI" id="CHEBI:140395"/>
        <dbReference type="EC" id="2.7.7.6"/>
    </reaction>
</comment>
<dbReference type="Gene3D" id="3.90.1100.10">
    <property type="match status" value="1"/>
</dbReference>
<dbReference type="Pfam" id="PF04561">
    <property type="entry name" value="RNA_pol_Rpb2_2"/>
    <property type="match status" value="1"/>
</dbReference>
<keyword evidence="4 8" id="KW-0808">Transferase</keyword>
<keyword evidence="16" id="KW-0934">Plastid</keyword>
<dbReference type="GO" id="GO:0000428">
    <property type="term" value="C:DNA-directed RNA polymerase complex"/>
    <property type="evidence" value="ECO:0007669"/>
    <property type="project" value="UniProtKB-KW"/>
</dbReference>
<evidence type="ECO:0000256" key="2">
    <source>
        <dbReference type="ARBA" id="ARBA00006835"/>
    </source>
</evidence>
<dbReference type="Pfam" id="PF00562">
    <property type="entry name" value="RNA_pol_Rpb2_6"/>
    <property type="match status" value="1"/>
</dbReference>
<dbReference type="Pfam" id="PF04563">
    <property type="entry name" value="RNA_pol_Rpb2_1"/>
    <property type="match status" value="1"/>
</dbReference>
<dbReference type="InterPro" id="IPR015712">
    <property type="entry name" value="DNA-dir_RNA_pol_su2"/>
</dbReference>
<dbReference type="InterPro" id="IPR007642">
    <property type="entry name" value="RNA_pol_Rpb2_2"/>
</dbReference>
<feature type="domain" description="RNA polymerase Rpb2" evidence="13">
    <location>
        <begin position="128"/>
        <end position="330"/>
    </location>
</feature>
<dbReference type="GO" id="GO:0006351">
    <property type="term" value="P:DNA-templated transcription"/>
    <property type="evidence" value="ECO:0007669"/>
    <property type="project" value="UniProtKB-UniRule"/>
</dbReference>
<evidence type="ECO:0000259" key="15">
    <source>
        <dbReference type="Pfam" id="PF04565"/>
    </source>
</evidence>
<dbReference type="Gene3D" id="2.30.150.10">
    <property type="entry name" value="DNA-directed RNA polymerase, beta subunit, external 1 domain"/>
    <property type="match status" value="1"/>
</dbReference>
<evidence type="ECO:0000259" key="11">
    <source>
        <dbReference type="Pfam" id="PF00562"/>
    </source>
</evidence>
<geneLocation type="chloroplast" evidence="16"/>
<dbReference type="InterPro" id="IPR007645">
    <property type="entry name" value="RNA_pol_Rpb2_3"/>
</dbReference>
<dbReference type="InterPro" id="IPR007120">
    <property type="entry name" value="DNA-dir_RNAP_su2_dom"/>
</dbReference>
<dbReference type="GO" id="GO:0003899">
    <property type="term" value="F:DNA-directed RNA polymerase activity"/>
    <property type="evidence" value="ECO:0007669"/>
    <property type="project" value="UniProtKB-UniRule"/>
</dbReference>
<dbReference type="InterPro" id="IPR037033">
    <property type="entry name" value="DNA-dir_RNAP_su2_hyb_sf"/>
</dbReference>
<reference evidence="16" key="1">
    <citation type="journal article" date="2021" name="Nat. Plants">
        <title>Gene duplications and phylogenomic conflict underlie major pulses of phenotypic evolution in gymnosperms.</title>
        <authorList>
            <person name="Stull G.W."/>
            <person name="Qu X.J."/>
            <person name="Parins-Fukuchi C."/>
            <person name="Yang Y.Y."/>
            <person name="Yang J.B."/>
            <person name="Yang Z.Y."/>
            <person name="Hu Y."/>
            <person name="Ma H."/>
            <person name="Soltis P.S."/>
            <person name="Soltis D.E."/>
            <person name="Li D.Z."/>
            <person name="Smith S.A."/>
            <person name="Yi T.S."/>
        </authorList>
    </citation>
    <scope>NUCLEOTIDE SEQUENCE</scope>
</reference>
<feature type="domain" description="RNA polymerase beta subunit protrusion" evidence="14">
    <location>
        <begin position="17"/>
        <end position="378"/>
    </location>
</feature>
<evidence type="ECO:0000256" key="8">
    <source>
        <dbReference type="HAMAP-Rule" id="MF_01321"/>
    </source>
</evidence>
<comment type="subunit">
    <text evidence="8 10">In plastids the minimal PEP RNA polymerase catalytic core is composed of four subunits: alpha, beta, beta', and beta''. When a (nuclear-encoded) sigma factor is associated with the core the holoenzyme is formed, which can initiate transcription.</text>
</comment>
<proteinExistence type="inferred from homology"/>
<keyword evidence="3 8" id="KW-0240">DNA-directed RNA polymerase</keyword>
<dbReference type="GO" id="GO:0003677">
    <property type="term" value="F:DNA binding"/>
    <property type="evidence" value="ECO:0007669"/>
    <property type="project" value="UniProtKB-UniRule"/>
</dbReference>
<dbReference type="EC" id="2.7.7.6" evidence="8"/>
<dbReference type="InterPro" id="IPR042107">
    <property type="entry name" value="DNA-dir_RNA_pol_bsu_ext_1_sf"/>
</dbReference>
<dbReference type="PANTHER" id="PTHR20856">
    <property type="entry name" value="DNA-DIRECTED RNA POLYMERASE I SUBUNIT 2"/>
    <property type="match status" value="1"/>
</dbReference>
<dbReference type="NCBIfam" id="NF001616">
    <property type="entry name" value="PRK00405.1"/>
    <property type="match status" value="1"/>
</dbReference>
<evidence type="ECO:0000259" key="13">
    <source>
        <dbReference type="Pfam" id="PF04561"/>
    </source>
</evidence>
<dbReference type="InterPro" id="IPR007641">
    <property type="entry name" value="RNA_pol_Rpb2_7"/>
</dbReference>
<dbReference type="SUPFAM" id="SSF64484">
    <property type="entry name" value="beta and beta-prime subunits of DNA dependent RNA-polymerase"/>
    <property type="match status" value="1"/>
</dbReference>
<dbReference type="PROSITE" id="PS01166">
    <property type="entry name" value="RNA_POL_BETA"/>
    <property type="match status" value="1"/>
</dbReference>
<evidence type="ECO:0000256" key="3">
    <source>
        <dbReference type="ARBA" id="ARBA00022478"/>
    </source>
</evidence>
<accession>A0A8F8SVH8</accession>
<evidence type="ECO:0000256" key="7">
    <source>
        <dbReference type="ARBA" id="ARBA00048552"/>
    </source>
</evidence>
<evidence type="ECO:0000259" key="12">
    <source>
        <dbReference type="Pfam" id="PF04560"/>
    </source>
</evidence>
<dbReference type="Pfam" id="PF04565">
    <property type="entry name" value="RNA_pol_Rpb2_3"/>
    <property type="match status" value="1"/>
</dbReference>
<sequence length="1089" mass="124154">MRLDGNKGTFTIPEFGKIQFEGFCRFIDQGLIEELQKFPKIENPDKQIEFSLSGNRYELKRPTTKERNAVYESLTYFSELHVPAKLIQRTCQKIYEQDVFLGQIPLMSSKGFFVVNGNYRVVVNQILRSPGIYYSSNKRNNEILSTGTIISDWGGRSKLEIDKTGRIWVYVRKKKKISILLLLLAMGLNFKDILDNAPYLKRYLNSLDGRSEYEAYFELNAMTKEEAIWQFFKELYEVEDSDDEEETNNDDLVFSESLCKELQETFFQQRCELGKIGRRNLNKKLNLNIPETEIFLLPQDVLAAVDYLIQIQFGTGTFDDIDHLQNKRIRSVADLLQKQFELALVLLEKEVKRTIMIMGSSTETEPTPKVLVTSRPLTKAFQKFFGLHPLSQFLDQTNPLAEIVHSRKLSYLGPEGLTPRTATFRVRDIHPSHYGRICPITTSEGMTAGLVASLSIYATLGHYDSLQSPFYKISERSKEEHMISLLPGEDEYYRIATGNSLALNHGVQEQQFTPAQYRQEFLVLAWEQIHFRSIFPSQYFSVGVCLVPFLEHNDANRALMGSNMQRQAVACFQPEKCIVGTGLEGQAALDSGSVAIATQKGSIQYIDAGNITSYIYHTSKKIKRTELALYQRSNSNTCIHQKPRIRQGHYVKTGQILADSASTVGGELSLGKNILVAYMPWEGYNFEDAVLISERLVYEDIYTSFQIVRYEIGIYMMNEGPEIITKEIPHLDAHSLRHLGENGLVKLGSWIETGDVLVGKLTPHAAAESLYTPEERLLQAILGSEVSNARENCLKVPAGVRGRVIDVRWIRKQYSYWDYREEVRVYILKKRKIKVGDKVAGRHGNKGIISIVLPRQDMPYLQNGRPVDMVLNPLGVPSRMNVGQIFECLLGLAGKLMNKNYRIAPFDERYEREASRKLVFSELYKASEQTANPWVFEPDHPGKHRLIDGRTGEIFEQPVTIGIAYMPKLCHQVDDKIHARSSGPYTRVTQQPVKGKSRRGGQRVGEMEVWALEGFGVAYILHEMLTLKSDHIDGRKKVLGAILAGEPIPKPDTTPESFRLLIRELRSLALELNHAIISKKDFQIDRKEF</sequence>
<organism evidence="16">
    <name type="scientific">Halocarpus bidwillii</name>
    <dbReference type="NCBI Taxonomy" id="120591"/>
    <lineage>
        <taxon>Eukaryota</taxon>
        <taxon>Viridiplantae</taxon>
        <taxon>Streptophyta</taxon>
        <taxon>Embryophyta</taxon>
        <taxon>Tracheophyta</taxon>
        <taxon>Spermatophyta</taxon>
        <taxon>Pinopsida</taxon>
        <taxon>Pinidae</taxon>
        <taxon>Conifers II</taxon>
        <taxon>Araucariales</taxon>
        <taxon>Podocarpaceae</taxon>
        <taxon>Halocarpus</taxon>
    </lineage>
</organism>
<evidence type="ECO:0000256" key="1">
    <source>
        <dbReference type="ARBA" id="ARBA00004026"/>
    </source>
</evidence>
<feature type="domain" description="RNA polymerase Rpb2" evidence="12">
    <location>
        <begin position="1000"/>
        <end position="1074"/>
    </location>
</feature>
<dbReference type="InterPro" id="IPR037034">
    <property type="entry name" value="RNA_pol_Rpb2_2_sf"/>
</dbReference>
<dbReference type="Pfam" id="PF04560">
    <property type="entry name" value="RNA_pol_Rpb2_7"/>
    <property type="match status" value="1"/>
</dbReference>
<name>A0A8F8SVH8_9CONI</name>
<reference evidence="16" key="2">
    <citation type="submission" date="2021-01" db="EMBL/GenBank/DDBJ databases">
        <authorList>
            <person name="Stull G."/>
            <person name="Qu X.-J."/>
            <person name="Parins-Fukuchi C."/>
            <person name="Yang Y.-Y."/>
            <person name="Yang J.-B."/>
            <person name="Yang Z.-Y."/>
            <person name="Hu Y."/>
            <person name="Ma H."/>
            <person name="Soltis P."/>
            <person name="Soltis D."/>
            <person name="Li D.-Z."/>
            <person name="Smith S."/>
            <person name="Yi T.-S."/>
        </authorList>
    </citation>
    <scope>NUCLEOTIDE SEQUENCE</scope>
</reference>
<gene>
    <name evidence="8 16" type="primary">rpoB</name>
</gene>
<comment type="function">
    <text evidence="1 8 10">DNA-dependent RNA polymerase catalyzes the transcription of DNA into RNA using the four ribonucleoside triphosphates as substrates.</text>
</comment>
<protein>
    <recommendedName>
        <fullName evidence="8">DNA-directed RNA polymerase subunit beta</fullName>
        <ecNumber evidence="8">2.7.7.6</ecNumber>
    </recommendedName>
    <alternativeName>
        <fullName evidence="8">PEP</fullName>
    </alternativeName>
    <alternativeName>
        <fullName evidence="8">Plastid-encoded RNA polymerase subunit beta</fullName>
        <shortName evidence="8">RNA polymerase subunit beta</shortName>
    </alternativeName>
</protein>
<dbReference type="Gene3D" id="2.40.50.150">
    <property type="match status" value="1"/>
</dbReference>
<keyword evidence="6 8" id="KW-0804">Transcription</keyword>
<dbReference type="GO" id="GO:0009507">
    <property type="term" value="C:chloroplast"/>
    <property type="evidence" value="ECO:0007669"/>
    <property type="project" value="UniProtKB-SubCell"/>
</dbReference>
<dbReference type="InterPro" id="IPR010243">
    <property type="entry name" value="RNA_pol_bsu_bac"/>
</dbReference>
<evidence type="ECO:0000256" key="9">
    <source>
        <dbReference type="RuleBase" id="RU000434"/>
    </source>
</evidence>
<dbReference type="CDD" id="cd00653">
    <property type="entry name" value="RNA_pol_B_RPB2"/>
    <property type="match status" value="1"/>
</dbReference>
<dbReference type="InterPro" id="IPR014724">
    <property type="entry name" value="RNA_pol_RPB2_OB-fold"/>
</dbReference>
<keyword evidence="16" id="KW-0150">Chloroplast</keyword>
<dbReference type="GO" id="GO:0032549">
    <property type="term" value="F:ribonucleoside binding"/>
    <property type="evidence" value="ECO:0007669"/>
    <property type="project" value="InterPro"/>
</dbReference>
<comment type="similarity">
    <text evidence="2 8 9">Belongs to the RNA polymerase beta chain family.</text>
</comment>
<evidence type="ECO:0000256" key="5">
    <source>
        <dbReference type="ARBA" id="ARBA00022695"/>
    </source>
</evidence>
<evidence type="ECO:0000256" key="6">
    <source>
        <dbReference type="ARBA" id="ARBA00023163"/>
    </source>
</evidence>
<dbReference type="EMBL" id="MW470982">
    <property type="protein sequence ID" value="QYB21608.1"/>
    <property type="molecule type" value="Genomic_DNA"/>
</dbReference>
<dbReference type="InterPro" id="IPR007644">
    <property type="entry name" value="RNA_pol_bsu_protrusion"/>
</dbReference>
<dbReference type="Gene3D" id="3.90.1800.10">
    <property type="entry name" value="RNA polymerase alpha subunit dimerisation domain"/>
    <property type="match status" value="1"/>
</dbReference>
<evidence type="ECO:0000313" key="16">
    <source>
        <dbReference type="EMBL" id="QYB21608.1"/>
    </source>
</evidence>
<feature type="domain" description="RNA polymerase Rpb2" evidence="15">
    <location>
        <begin position="392"/>
        <end position="459"/>
    </location>
</feature>
<dbReference type="HAMAP" id="MF_01321">
    <property type="entry name" value="RNApol_bact_RpoB"/>
    <property type="match status" value="1"/>
</dbReference>
<keyword evidence="5 8" id="KW-0548">Nucleotidyltransferase</keyword>
<dbReference type="Gene3D" id="3.90.1110.10">
    <property type="entry name" value="RNA polymerase Rpb2, domain 2"/>
    <property type="match status" value="1"/>
</dbReference>
<dbReference type="AlphaFoldDB" id="A0A8F8SVH8"/>
<comment type="subcellular location">
    <subcellularLocation>
        <location evidence="8">Plastid</location>
        <location evidence="8">Chloroplast</location>
    </subcellularLocation>
</comment>
<evidence type="ECO:0000256" key="10">
    <source>
        <dbReference type="RuleBase" id="RU363031"/>
    </source>
</evidence>
<feature type="domain" description="DNA-directed RNA polymerase subunit 2 hybrid-binding" evidence="11">
    <location>
        <begin position="596"/>
        <end position="998"/>
    </location>
</feature>
<dbReference type="Gene3D" id="2.40.50.100">
    <property type="match status" value="1"/>
</dbReference>
<dbReference type="InterPro" id="IPR007121">
    <property type="entry name" value="RNA_pol_bsu_CS"/>
</dbReference>
<dbReference type="Gene3D" id="2.40.270.10">
    <property type="entry name" value="DNA-directed RNA polymerase, subunit 2, domain 6"/>
    <property type="match status" value="1"/>
</dbReference>
<evidence type="ECO:0000256" key="4">
    <source>
        <dbReference type="ARBA" id="ARBA00022679"/>
    </source>
</evidence>
<evidence type="ECO:0000259" key="14">
    <source>
        <dbReference type="Pfam" id="PF04563"/>
    </source>
</evidence>